<organism evidence="1 2">
    <name type="scientific">Ruegeria aquimaris</name>
    <dbReference type="NCBI Taxonomy" id="2984333"/>
    <lineage>
        <taxon>Bacteria</taxon>
        <taxon>Pseudomonadati</taxon>
        <taxon>Pseudomonadota</taxon>
        <taxon>Alphaproteobacteria</taxon>
        <taxon>Rhodobacterales</taxon>
        <taxon>Roseobacteraceae</taxon>
        <taxon>Ruegeria</taxon>
    </lineage>
</organism>
<name>A0ABT3AJY2_9RHOB</name>
<accession>A0ABT3AJY2</accession>
<evidence type="ECO:0000313" key="2">
    <source>
        <dbReference type="Proteomes" id="UP001320899"/>
    </source>
</evidence>
<comment type="caution">
    <text evidence="1">The sequence shown here is derived from an EMBL/GenBank/DDBJ whole genome shotgun (WGS) entry which is preliminary data.</text>
</comment>
<dbReference type="EMBL" id="JAOWLB010000007">
    <property type="protein sequence ID" value="MCV2888980.1"/>
    <property type="molecule type" value="Genomic_DNA"/>
</dbReference>
<reference evidence="1 2" key="1">
    <citation type="submission" date="2022-10" db="EMBL/GenBank/DDBJ databases">
        <title>Ruegeria sp. nov., isolated from ocean surface sediments.</title>
        <authorList>
            <person name="He W."/>
            <person name="Xue H.-P."/>
            <person name="Zhang D.-F."/>
        </authorList>
    </citation>
    <scope>NUCLEOTIDE SEQUENCE [LARGE SCALE GENOMIC DNA]</scope>
    <source>
        <strain evidence="1 2">XHP0148</strain>
    </source>
</reference>
<dbReference type="SUPFAM" id="SSF55961">
    <property type="entry name" value="Bet v1-like"/>
    <property type="match status" value="1"/>
</dbReference>
<dbReference type="InterPro" id="IPR010419">
    <property type="entry name" value="CO_DH_gsu"/>
</dbReference>
<dbReference type="Proteomes" id="UP001320899">
    <property type="component" value="Unassembled WGS sequence"/>
</dbReference>
<sequence length="119" mass="12573">MARCKELIKNPETELEAKVVLKIGPVKARFGGAVNLETSGAPDPLLLTGKAAAAALAMPRAARMLPSSKQMENRPDLSAKAEITGKLAQLGSRLIQGTAKKPAACFFQKFAKVVDNIDA</sequence>
<dbReference type="Pfam" id="PF06240">
    <property type="entry name" value="COXG"/>
    <property type="match status" value="1"/>
</dbReference>
<protein>
    <submittedName>
        <fullName evidence="1">SRPBCC domain-containing protein</fullName>
    </submittedName>
</protein>
<gene>
    <name evidence="1" type="ORF">OE747_11560</name>
</gene>
<dbReference type="InterPro" id="IPR023393">
    <property type="entry name" value="START-like_dom_sf"/>
</dbReference>
<dbReference type="PANTHER" id="PTHR38588">
    <property type="entry name" value="BLL0334 PROTEIN"/>
    <property type="match status" value="1"/>
</dbReference>
<evidence type="ECO:0000313" key="1">
    <source>
        <dbReference type="EMBL" id="MCV2888980.1"/>
    </source>
</evidence>
<keyword evidence="2" id="KW-1185">Reference proteome</keyword>
<dbReference type="Gene3D" id="3.30.530.20">
    <property type="match status" value="1"/>
</dbReference>
<proteinExistence type="predicted"/>
<dbReference type="PANTHER" id="PTHR38588:SF1">
    <property type="entry name" value="BLL0334 PROTEIN"/>
    <property type="match status" value="1"/>
</dbReference>